<dbReference type="InterPro" id="IPR020904">
    <property type="entry name" value="Sc_DH/Rdtase_CS"/>
</dbReference>
<evidence type="ECO:0000256" key="2">
    <source>
        <dbReference type="ARBA" id="ARBA00023002"/>
    </source>
</evidence>
<evidence type="ECO:0000313" key="4">
    <source>
        <dbReference type="EMBL" id="RXK60400.1"/>
    </source>
</evidence>
<evidence type="ECO:0000313" key="5">
    <source>
        <dbReference type="Proteomes" id="UP000290204"/>
    </source>
</evidence>
<name>A0A4Q1CIH4_9BACT</name>
<keyword evidence="2" id="KW-0560">Oxidoreductase</keyword>
<dbReference type="PRINTS" id="PR00081">
    <property type="entry name" value="GDHRDH"/>
</dbReference>
<dbReference type="GO" id="GO:0016020">
    <property type="term" value="C:membrane"/>
    <property type="evidence" value="ECO:0007669"/>
    <property type="project" value="TreeGrafter"/>
</dbReference>
<organism evidence="4 5">
    <name type="scientific">Lacibacter luteus</name>
    <dbReference type="NCBI Taxonomy" id="2508719"/>
    <lineage>
        <taxon>Bacteria</taxon>
        <taxon>Pseudomonadati</taxon>
        <taxon>Bacteroidota</taxon>
        <taxon>Chitinophagia</taxon>
        <taxon>Chitinophagales</taxon>
        <taxon>Chitinophagaceae</taxon>
        <taxon>Lacibacter</taxon>
    </lineage>
</organism>
<dbReference type="SUPFAM" id="SSF51735">
    <property type="entry name" value="NAD(P)-binding Rossmann-fold domains"/>
    <property type="match status" value="1"/>
</dbReference>
<dbReference type="EMBL" id="SDHW01000002">
    <property type="protein sequence ID" value="RXK60400.1"/>
    <property type="molecule type" value="Genomic_DNA"/>
</dbReference>
<dbReference type="OrthoDB" id="9775296at2"/>
<accession>A0A4Q1CIH4</accession>
<dbReference type="InterPro" id="IPR036291">
    <property type="entry name" value="NAD(P)-bd_dom_sf"/>
</dbReference>
<dbReference type="GO" id="GO:0016491">
    <property type="term" value="F:oxidoreductase activity"/>
    <property type="evidence" value="ECO:0007669"/>
    <property type="project" value="UniProtKB-KW"/>
</dbReference>
<gene>
    <name evidence="4" type="ORF">ESA94_07980</name>
</gene>
<sequence length="238" mass="26317">MNVVITGASRGIGKAIAEVYAANGHSLYLCSKNEVALYKTMEELLTKYPGVKIKGKARDLSKQDEVENFGQWILDNSMHIDVLVNNAGNFLPGSVYNEDRGVLEEMIAVNLYSAYHLTRKLLPQMMKQSPLSGTRGHIFNMCSIASLNAYANGGAYSISKFALHGFSKNLREEMKQHLIKVTSVFPGAVLTDSWGDYDNSDKRIMEAEDIAQMVFSCSQLSPQACVEDLVIRPQLGDL</sequence>
<dbReference type="PROSITE" id="PS00061">
    <property type="entry name" value="ADH_SHORT"/>
    <property type="match status" value="1"/>
</dbReference>
<dbReference type="Proteomes" id="UP000290204">
    <property type="component" value="Unassembled WGS sequence"/>
</dbReference>
<dbReference type="Pfam" id="PF00106">
    <property type="entry name" value="adh_short"/>
    <property type="match status" value="1"/>
</dbReference>
<dbReference type="PANTHER" id="PTHR44196:SF1">
    <property type="entry name" value="DEHYDROGENASE_REDUCTASE SDR FAMILY MEMBER 7B"/>
    <property type="match status" value="1"/>
</dbReference>
<dbReference type="InterPro" id="IPR002347">
    <property type="entry name" value="SDR_fam"/>
</dbReference>
<dbReference type="PANTHER" id="PTHR44196">
    <property type="entry name" value="DEHYDROGENASE/REDUCTASE SDR FAMILY MEMBER 7B"/>
    <property type="match status" value="1"/>
</dbReference>
<evidence type="ECO:0000256" key="3">
    <source>
        <dbReference type="RuleBase" id="RU000363"/>
    </source>
</evidence>
<dbReference type="PRINTS" id="PR00080">
    <property type="entry name" value="SDRFAMILY"/>
</dbReference>
<comment type="similarity">
    <text evidence="1 3">Belongs to the short-chain dehydrogenases/reductases (SDR) family.</text>
</comment>
<keyword evidence="5" id="KW-1185">Reference proteome</keyword>
<dbReference type="AlphaFoldDB" id="A0A4Q1CIH4"/>
<dbReference type="Gene3D" id="3.40.50.720">
    <property type="entry name" value="NAD(P)-binding Rossmann-like Domain"/>
    <property type="match status" value="1"/>
</dbReference>
<comment type="caution">
    <text evidence="4">The sequence shown here is derived from an EMBL/GenBank/DDBJ whole genome shotgun (WGS) entry which is preliminary data.</text>
</comment>
<dbReference type="CDD" id="cd05233">
    <property type="entry name" value="SDR_c"/>
    <property type="match status" value="1"/>
</dbReference>
<proteinExistence type="inferred from homology"/>
<evidence type="ECO:0000256" key="1">
    <source>
        <dbReference type="ARBA" id="ARBA00006484"/>
    </source>
</evidence>
<dbReference type="RefSeq" id="WP_129130360.1">
    <property type="nucleotide sequence ID" value="NZ_SDHW01000002.1"/>
</dbReference>
<protein>
    <submittedName>
        <fullName evidence="4">SDR family oxidoreductase</fullName>
    </submittedName>
</protein>
<reference evidence="4 5" key="1">
    <citation type="submission" date="2019-01" db="EMBL/GenBank/DDBJ databases">
        <title>Lacibacter sp. strain TTM-7.</title>
        <authorList>
            <person name="Chen W.-M."/>
        </authorList>
    </citation>
    <scope>NUCLEOTIDE SEQUENCE [LARGE SCALE GENOMIC DNA]</scope>
    <source>
        <strain evidence="4 5">TTM-7</strain>
    </source>
</reference>